<dbReference type="Proteomes" id="UP000198211">
    <property type="component" value="Unassembled WGS sequence"/>
</dbReference>
<name>A0A225WGC8_9STRA</name>
<keyword evidence="2" id="KW-1185">Reference proteome</keyword>
<evidence type="ECO:0000313" key="2">
    <source>
        <dbReference type="Proteomes" id="UP000198211"/>
    </source>
</evidence>
<evidence type="ECO:0000313" key="1">
    <source>
        <dbReference type="EMBL" id="OWZ16781.1"/>
    </source>
</evidence>
<reference evidence="2" key="1">
    <citation type="submission" date="2017-03" db="EMBL/GenBank/DDBJ databases">
        <title>Phytopthora megakarya and P. palmivora, two closely related causual agents of cacao black pod achieved similar genome size and gene model numbers by different mechanisms.</title>
        <authorList>
            <person name="Ali S."/>
            <person name="Shao J."/>
            <person name="Larry D.J."/>
            <person name="Kronmiller B."/>
            <person name="Shen D."/>
            <person name="Strem M.D."/>
            <person name="Melnick R.L."/>
            <person name="Guiltinan M.J."/>
            <person name="Tyler B.M."/>
            <person name="Meinhardt L.W."/>
            <person name="Bailey B.A."/>
        </authorList>
    </citation>
    <scope>NUCLEOTIDE SEQUENCE [LARGE SCALE GENOMIC DNA]</scope>
    <source>
        <strain evidence="2">zdho120</strain>
    </source>
</reference>
<comment type="caution">
    <text evidence="1">The sequence shown here is derived from an EMBL/GenBank/DDBJ whole genome shotgun (WGS) entry which is preliminary data.</text>
</comment>
<proteinExistence type="predicted"/>
<organism evidence="1 2">
    <name type="scientific">Phytophthora megakarya</name>
    <dbReference type="NCBI Taxonomy" id="4795"/>
    <lineage>
        <taxon>Eukaryota</taxon>
        <taxon>Sar</taxon>
        <taxon>Stramenopiles</taxon>
        <taxon>Oomycota</taxon>
        <taxon>Peronosporomycetes</taxon>
        <taxon>Peronosporales</taxon>
        <taxon>Peronosporaceae</taxon>
        <taxon>Phytophthora</taxon>
    </lineage>
</organism>
<dbReference type="OrthoDB" id="117395at2759"/>
<accession>A0A225WGC8</accession>
<sequence>MWLSKRRFHPMMSLVQTSMTPRARGGGSKRIKRRRSRRYLQPCSNSNVSVAPVTESINAIEYVNDAAHRSLVLEVANPPPDAEKHFLRDFIAGEIEQVCLITASAAVISQGINSVDVSEDKASCPKSGEPKLAREERFETQSWEALRESGNPVYETAREFADVFHHKIPSELPADPGVSCCRVIKSTPSMISLRVAVKLGTSVRASRLTGVREKGHNGWRIVHAFNKLNDATISA</sequence>
<gene>
    <name evidence="1" type="ORF">PHMEG_0009373</name>
</gene>
<dbReference type="AlphaFoldDB" id="A0A225WGC8"/>
<protein>
    <submittedName>
        <fullName evidence="1">Polyprotein</fullName>
    </submittedName>
</protein>
<dbReference type="EMBL" id="NBNE01000871">
    <property type="protein sequence ID" value="OWZ16781.1"/>
    <property type="molecule type" value="Genomic_DNA"/>
</dbReference>